<dbReference type="Proteomes" id="UP000027778">
    <property type="component" value="Unassembled WGS sequence"/>
</dbReference>
<evidence type="ECO:0000313" key="2">
    <source>
        <dbReference type="Proteomes" id="UP000027778"/>
    </source>
</evidence>
<protein>
    <submittedName>
        <fullName evidence="1">Terminase</fullName>
    </submittedName>
</protein>
<dbReference type="Gene3D" id="3.30.420.240">
    <property type="match status" value="1"/>
</dbReference>
<dbReference type="STRING" id="574375.AZF08_20170"/>
<dbReference type="Gene3D" id="3.40.50.300">
    <property type="entry name" value="P-loop containing nucleotide triphosphate hydrolases"/>
    <property type="match status" value="1"/>
</dbReference>
<name>A0A073KBN1_9BACI</name>
<dbReference type="OrthoDB" id="1953225at2"/>
<dbReference type="EMBL" id="JOTM01000011">
    <property type="protein sequence ID" value="KEK23955.1"/>
    <property type="molecule type" value="Genomic_DNA"/>
</dbReference>
<gene>
    <name evidence="1" type="ORF">BAGA_05930</name>
</gene>
<dbReference type="RefSeq" id="WP_033675060.1">
    <property type="nucleotide sequence ID" value="NZ_JOTM01000011.1"/>
</dbReference>
<evidence type="ECO:0000313" key="1">
    <source>
        <dbReference type="EMBL" id="KEK23955.1"/>
    </source>
</evidence>
<organism evidence="1 2">
    <name type="scientific">Bacillus gaemokensis</name>
    <dbReference type="NCBI Taxonomy" id="574375"/>
    <lineage>
        <taxon>Bacteria</taxon>
        <taxon>Bacillati</taxon>
        <taxon>Bacillota</taxon>
        <taxon>Bacilli</taxon>
        <taxon>Bacillales</taxon>
        <taxon>Bacillaceae</taxon>
        <taxon>Bacillus</taxon>
        <taxon>Bacillus cereus group</taxon>
    </lineage>
</organism>
<dbReference type="Pfam" id="PF03237">
    <property type="entry name" value="Terminase_6N"/>
    <property type="match status" value="1"/>
</dbReference>
<proteinExistence type="predicted"/>
<dbReference type="eggNOG" id="COG4373">
    <property type="taxonomic scope" value="Bacteria"/>
</dbReference>
<reference evidence="1 2" key="1">
    <citation type="submission" date="2014-06" db="EMBL/GenBank/DDBJ databases">
        <title>Draft genome sequence of Bacillus gaemokensis JCM 15801 (MCCC 1A00707).</title>
        <authorList>
            <person name="Lai Q."/>
            <person name="Liu Y."/>
            <person name="Shao Z."/>
        </authorList>
    </citation>
    <scope>NUCLEOTIDE SEQUENCE [LARGE SCALE GENOMIC DNA]</scope>
    <source>
        <strain evidence="1 2">JCM 15801</strain>
    </source>
</reference>
<sequence>MAVKKKKTQPQDKLRQGFKIWTAFYRANPHRFAKDYLGVNLFLYQKLLLWAMNKYNFFMYIAARGQGKSYLIALYCVIRAILYPSSNIVLASGTKGQARLIITEKILKLKNDSANVAREIAEFKTSANETYVLFTNGSKITAVPSSDNARGYRANILIVDEFRLISKKTIDEILKPFLNVNRTPPYLQNPKYAHLSEENKEIYISSAWYKNHWIWDSFKSYLNGMLAGKDYFVAVLPWQLSVFHRLLSKKRVEQQRTEEDFDEMSWAMEYEALFVGENENAYFKLDDIQKCRTLPKAFYPPTDRDFVEAKGTRKKLSNMPKQAGEIRIVSMDIALMGSNKSVKNDTTAFTLMRLLPEGDEFRRDVVYMESLSGQHSELQAIRLKQLYYDFEGDYVAMDTNGNGIAVFDSCTKILYDKARDVEYPAWTVINDETMDDRKMDKNAIPLIYSIKANSEINHKVATGLKSAFEKQKIRLLMNDIEAKEDLIESKGYLKKSEEEKVYLLKPYVQATALTNELVNLIYRVVSGYIKIEEVGTTTKDRYSSIGYGNYVATLLEQDILRTNMHDDEMLGFCLF</sequence>
<comment type="caution">
    <text evidence="1">The sequence shown here is derived from an EMBL/GenBank/DDBJ whole genome shotgun (WGS) entry which is preliminary data.</text>
</comment>
<dbReference type="InterPro" id="IPR027417">
    <property type="entry name" value="P-loop_NTPase"/>
</dbReference>
<dbReference type="AlphaFoldDB" id="A0A073KBN1"/>
<accession>A0A073KBN1</accession>
<keyword evidence="2" id="KW-1185">Reference proteome</keyword>